<dbReference type="PROSITE" id="PS50835">
    <property type="entry name" value="IG_LIKE"/>
    <property type="match status" value="1"/>
</dbReference>
<dbReference type="GO" id="GO:0016020">
    <property type="term" value="C:membrane"/>
    <property type="evidence" value="ECO:0007669"/>
    <property type="project" value="UniProtKB-SubCell"/>
</dbReference>
<dbReference type="InterPro" id="IPR036179">
    <property type="entry name" value="Ig-like_dom_sf"/>
</dbReference>
<evidence type="ECO:0000256" key="1">
    <source>
        <dbReference type="ARBA" id="ARBA00022737"/>
    </source>
</evidence>
<feature type="domain" description="Ig-like" evidence="5">
    <location>
        <begin position="214"/>
        <end position="304"/>
    </location>
</feature>
<evidence type="ECO:0000259" key="5">
    <source>
        <dbReference type="PROSITE" id="PS50835"/>
    </source>
</evidence>
<dbReference type="EMBL" id="BMAT01010864">
    <property type="protein sequence ID" value="GFR62023.1"/>
    <property type="molecule type" value="Genomic_DNA"/>
</dbReference>
<sequence>MRIILKYYYFFSTALGITSALEDTFTLTFSNNSFPGLQGSTAYFECGWSFDPNLEVARTLIFSSANRNEIYSYGIGSQFLDRPVQGPGYVADRMIAKANGTSIGNVVLTLSSLECSDEDTYTCSLEISTPTGEPLDPVSSTNTLTLKVPPSEPTVSILSSDVTQGVLEDEEVEFQCQANVGSTGKGRIHWRIYRGDAVEEIGLSDDRVTSSTVPVSSSTLTVTHDPQDVYHGGSVTLSCRAEGYPEPSLRWLKGNETMDGEKDGFGISKLVLSNLTVDGDSGIYMCVASNDVRGSLASVNKTINITVCDDTVIIVVVVIVVLVVVIAVIVGVVLYKRRSAKKDVEGQPGKPANNASNNLAFVQPDLVSDEKIRTPSLNNSFDVKNEDGLMYADLTYDNRPRSRKPLALGDNASDYSDIQMPHV</sequence>
<evidence type="ECO:0000256" key="4">
    <source>
        <dbReference type="SAM" id="Phobius"/>
    </source>
</evidence>
<dbReference type="InterPro" id="IPR003599">
    <property type="entry name" value="Ig_sub"/>
</dbReference>
<dbReference type="AlphaFoldDB" id="A0AAV4ELX4"/>
<accession>A0AAV4ELX4</accession>
<keyword evidence="6" id="KW-0675">Receptor</keyword>
<dbReference type="SMART" id="SM00408">
    <property type="entry name" value="IGc2"/>
    <property type="match status" value="1"/>
</dbReference>
<evidence type="ECO:0000256" key="3">
    <source>
        <dbReference type="SAM" id="MobiDB-lite"/>
    </source>
</evidence>
<proteinExistence type="predicted"/>
<dbReference type="Gene3D" id="2.60.40.10">
    <property type="entry name" value="Immunoglobulins"/>
    <property type="match status" value="2"/>
</dbReference>
<dbReference type="CDD" id="cd00096">
    <property type="entry name" value="Ig"/>
    <property type="match status" value="1"/>
</dbReference>
<evidence type="ECO:0000313" key="7">
    <source>
        <dbReference type="Proteomes" id="UP000762676"/>
    </source>
</evidence>
<evidence type="ECO:0000313" key="6">
    <source>
        <dbReference type="EMBL" id="GFR62023.1"/>
    </source>
</evidence>
<dbReference type="InterPro" id="IPR003598">
    <property type="entry name" value="Ig_sub2"/>
</dbReference>
<name>A0AAV4ELX4_9GAST</name>
<dbReference type="SUPFAM" id="SSF48726">
    <property type="entry name" value="Immunoglobulin"/>
    <property type="match status" value="2"/>
</dbReference>
<dbReference type="Proteomes" id="UP000762676">
    <property type="component" value="Unassembled WGS sequence"/>
</dbReference>
<keyword evidence="4" id="KW-1133">Transmembrane helix</keyword>
<keyword evidence="4" id="KW-0812">Transmembrane</keyword>
<keyword evidence="1" id="KW-0677">Repeat</keyword>
<reference evidence="6 7" key="1">
    <citation type="journal article" date="2021" name="Elife">
        <title>Chloroplast acquisition without the gene transfer in kleptoplastic sea slugs, Plakobranchus ocellatus.</title>
        <authorList>
            <person name="Maeda T."/>
            <person name="Takahashi S."/>
            <person name="Yoshida T."/>
            <person name="Shimamura S."/>
            <person name="Takaki Y."/>
            <person name="Nagai Y."/>
            <person name="Toyoda A."/>
            <person name="Suzuki Y."/>
            <person name="Arimoto A."/>
            <person name="Ishii H."/>
            <person name="Satoh N."/>
            <person name="Nishiyama T."/>
            <person name="Hasebe M."/>
            <person name="Maruyama T."/>
            <person name="Minagawa J."/>
            <person name="Obokata J."/>
            <person name="Shigenobu S."/>
        </authorList>
    </citation>
    <scope>NUCLEOTIDE SEQUENCE [LARGE SCALE GENOMIC DNA]</scope>
</reference>
<feature type="transmembrane region" description="Helical" evidence="4">
    <location>
        <begin position="312"/>
        <end position="335"/>
    </location>
</feature>
<dbReference type="PANTHER" id="PTHR44170:SF6">
    <property type="entry name" value="CONTACTIN"/>
    <property type="match status" value="1"/>
</dbReference>
<dbReference type="GO" id="GO:0098609">
    <property type="term" value="P:cell-cell adhesion"/>
    <property type="evidence" value="ECO:0007669"/>
    <property type="project" value="TreeGrafter"/>
</dbReference>
<keyword evidence="7" id="KW-1185">Reference proteome</keyword>
<keyword evidence="2" id="KW-1015">Disulfide bond</keyword>
<keyword evidence="4" id="KW-0472">Membrane</keyword>
<comment type="caution">
    <text evidence="6">The sequence shown here is derived from an EMBL/GenBank/DDBJ whole genome shotgun (WGS) entry which is preliminary data.</text>
</comment>
<dbReference type="Pfam" id="PF13927">
    <property type="entry name" value="Ig_3"/>
    <property type="match status" value="1"/>
</dbReference>
<dbReference type="SMART" id="SM00409">
    <property type="entry name" value="IG"/>
    <property type="match status" value="2"/>
</dbReference>
<organism evidence="6 7">
    <name type="scientific">Elysia marginata</name>
    <dbReference type="NCBI Taxonomy" id="1093978"/>
    <lineage>
        <taxon>Eukaryota</taxon>
        <taxon>Metazoa</taxon>
        <taxon>Spiralia</taxon>
        <taxon>Lophotrochozoa</taxon>
        <taxon>Mollusca</taxon>
        <taxon>Gastropoda</taxon>
        <taxon>Heterobranchia</taxon>
        <taxon>Euthyneura</taxon>
        <taxon>Panpulmonata</taxon>
        <taxon>Sacoglossa</taxon>
        <taxon>Placobranchoidea</taxon>
        <taxon>Plakobranchidae</taxon>
        <taxon>Elysia</taxon>
    </lineage>
</organism>
<dbReference type="InterPro" id="IPR013783">
    <property type="entry name" value="Ig-like_fold"/>
</dbReference>
<gene>
    <name evidence="6" type="ORF">ElyMa_005445000</name>
</gene>
<dbReference type="InterPro" id="IPR007110">
    <property type="entry name" value="Ig-like_dom"/>
</dbReference>
<feature type="region of interest" description="Disordered" evidence="3">
    <location>
        <begin position="402"/>
        <end position="423"/>
    </location>
</feature>
<dbReference type="PANTHER" id="PTHR44170">
    <property type="entry name" value="PROTEIN SIDEKICK"/>
    <property type="match status" value="1"/>
</dbReference>
<evidence type="ECO:0000256" key="2">
    <source>
        <dbReference type="ARBA" id="ARBA00023157"/>
    </source>
</evidence>
<protein>
    <submittedName>
        <fullName evidence="6">Vascular endothelial growth factor receptor 1</fullName>
    </submittedName>
</protein>